<evidence type="ECO:0008006" key="3">
    <source>
        <dbReference type="Google" id="ProtNLM"/>
    </source>
</evidence>
<evidence type="ECO:0000313" key="2">
    <source>
        <dbReference type="Proteomes" id="UP000632273"/>
    </source>
</evidence>
<proteinExistence type="predicted"/>
<gene>
    <name evidence="1" type="ORF">GCM10011383_15830</name>
</gene>
<dbReference type="EMBL" id="BMHT01000002">
    <property type="protein sequence ID" value="GGF05564.1"/>
    <property type="molecule type" value="Genomic_DNA"/>
</dbReference>
<accession>A0ABQ1TZM2</accession>
<evidence type="ECO:0000313" key="1">
    <source>
        <dbReference type="EMBL" id="GGF05564.1"/>
    </source>
</evidence>
<sequence>MPDAISSTKRYLVVDGFINSRGITTIKLSRTYDISSSTTSPVETLATVSIEEEGGQRYLLREGSTKGTYTSANLALNTIKNYRLLIRTTAGKEYASDYTPVKTTPPIDNVTWHPTDTGLGIYVNSHDDANATQYYKWEYEETWEIIPLLSPQLEYKNSIIQEITTLFPKVCWSTAQSTDIKISSTTRLTRDVVSDYLLRSFSTTANQFRYKYSILAKQYALTPEEYNYWALLKKNTENIGTLFDPLPAQITGNVHPLNDEAELALGYVGVRSVEEKRIFISRSELPANWNVLTGYEVCVPPDTIYIDRPKPPPPPVADILRSAFGLGSSSWPLAPVYDGSNTLIGYTSATLDCVDCRRRGTAVRPSFWQ</sequence>
<dbReference type="Proteomes" id="UP000632273">
    <property type="component" value="Unassembled WGS sequence"/>
</dbReference>
<dbReference type="RefSeq" id="WP_229755147.1">
    <property type="nucleotide sequence ID" value="NZ_BMHT01000002.1"/>
</dbReference>
<dbReference type="InterPro" id="IPR025345">
    <property type="entry name" value="DUF4249"/>
</dbReference>
<organism evidence="1 2">
    <name type="scientific">Hymenobacter cavernae</name>
    <dbReference type="NCBI Taxonomy" id="2044852"/>
    <lineage>
        <taxon>Bacteria</taxon>
        <taxon>Pseudomonadati</taxon>
        <taxon>Bacteroidota</taxon>
        <taxon>Cytophagia</taxon>
        <taxon>Cytophagales</taxon>
        <taxon>Hymenobacteraceae</taxon>
        <taxon>Hymenobacter</taxon>
    </lineage>
</organism>
<comment type="caution">
    <text evidence="1">The sequence shown here is derived from an EMBL/GenBank/DDBJ whole genome shotgun (WGS) entry which is preliminary data.</text>
</comment>
<reference evidence="2" key="1">
    <citation type="journal article" date="2019" name="Int. J. Syst. Evol. Microbiol.">
        <title>The Global Catalogue of Microorganisms (GCM) 10K type strain sequencing project: providing services to taxonomists for standard genome sequencing and annotation.</title>
        <authorList>
            <consortium name="The Broad Institute Genomics Platform"/>
            <consortium name="The Broad Institute Genome Sequencing Center for Infectious Disease"/>
            <person name="Wu L."/>
            <person name="Ma J."/>
        </authorList>
    </citation>
    <scope>NUCLEOTIDE SEQUENCE [LARGE SCALE GENOMIC DNA]</scope>
    <source>
        <strain evidence="2">CGMCC 1.15197</strain>
    </source>
</reference>
<protein>
    <recommendedName>
        <fullName evidence="3">DUF4249 domain-containing protein</fullName>
    </recommendedName>
</protein>
<name>A0ABQ1TZM2_9BACT</name>
<dbReference type="Pfam" id="PF14054">
    <property type="entry name" value="DUF4249"/>
    <property type="match status" value="1"/>
</dbReference>
<keyword evidence="2" id="KW-1185">Reference proteome</keyword>